<dbReference type="PANTHER" id="PTHR43479">
    <property type="entry name" value="ACREF/ENVCD OPERON REPRESSOR-RELATED"/>
    <property type="match status" value="1"/>
</dbReference>
<dbReference type="SUPFAM" id="SSF46689">
    <property type="entry name" value="Homeodomain-like"/>
    <property type="match status" value="1"/>
</dbReference>
<evidence type="ECO:0000256" key="1">
    <source>
        <dbReference type="ARBA" id="ARBA00023125"/>
    </source>
</evidence>
<dbReference type="eggNOG" id="COG1309">
    <property type="taxonomic scope" value="Bacteria"/>
</dbReference>
<gene>
    <name evidence="4" type="ordered locus">AMED_5358</name>
</gene>
<dbReference type="HOGENOM" id="CLU_069356_0_0_11"/>
<dbReference type="PROSITE" id="PS50977">
    <property type="entry name" value="HTH_TETR_2"/>
    <property type="match status" value="1"/>
</dbReference>
<evidence type="ECO:0000256" key="2">
    <source>
        <dbReference type="PROSITE-ProRule" id="PRU00335"/>
    </source>
</evidence>
<dbReference type="RefSeq" id="WP_013227178.1">
    <property type="nucleotide sequence ID" value="NC_014318.1"/>
</dbReference>
<evidence type="ECO:0000313" key="5">
    <source>
        <dbReference type="Proteomes" id="UP000000328"/>
    </source>
</evidence>
<dbReference type="KEGG" id="amd:AMED_5358"/>
<dbReference type="PANTHER" id="PTHR43479:SF11">
    <property type="entry name" value="ACREF_ENVCD OPERON REPRESSOR-RELATED"/>
    <property type="match status" value="1"/>
</dbReference>
<dbReference type="GeneID" id="92873063"/>
<organism evidence="4 5">
    <name type="scientific">Amycolatopsis mediterranei (strain U-32)</name>
    <dbReference type="NCBI Taxonomy" id="749927"/>
    <lineage>
        <taxon>Bacteria</taxon>
        <taxon>Bacillati</taxon>
        <taxon>Actinomycetota</taxon>
        <taxon>Actinomycetes</taxon>
        <taxon>Pseudonocardiales</taxon>
        <taxon>Pseudonocardiaceae</taxon>
        <taxon>Amycolatopsis</taxon>
    </lineage>
</organism>
<dbReference type="GO" id="GO:0003677">
    <property type="term" value="F:DNA binding"/>
    <property type="evidence" value="ECO:0007669"/>
    <property type="project" value="UniProtKB-UniRule"/>
</dbReference>
<feature type="DNA-binding region" description="H-T-H motif" evidence="2">
    <location>
        <begin position="44"/>
        <end position="63"/>
    </location>
</feature>
<dbReference type="Pfam" id="PF21306">
    <property type="entry name" value="TetR_C_40"/>
    <property type="match status" value="1"/>
</dbReference>
<evidence type="ECO:0000259" key="3">
    <source>
        <dbReference type="PROSITE" id="PS50977"/>
    </source>
</evidence>
<dbReference type="InterPro" id="IPR001647">
    <property type="entry name" value="HTH_TetR"/>
</dbReference>
<dbReference type="InterPro" id="IPR049513">
    <property type="entry name" value="TetR_C_40"/>
</dbReference>
<protein>
    <submittedName>
        <fullName evidence="4">TetR family transcriptional regulator</fullName>
    </submittedName>
</protein>
<dbReference type="Proteomes" id="UP000000328">
    <property type="component" value="Chromosome"/>
</dbReference>
<dbReference type="Pfam" id="PF00440">
    <property type="entry name" value="TetR_N"/>
    <property type="match status" value="1"/>
</dbReference>
<feature type="domain" description="HTH tetR-type" evidence="3">
    <location>
        <begin position="21"/>
        <end position="81"/>
    </location>
</feature>
<dbReference type="Gene3D" id="1.10.357.10">
    <property type="entry name" value="Tetracycline Repressor, domain 2"/>
    <property type="match status" value="1"/>
</dbReference>
<sequence>MAQQAAGDNAPVGTRLDRRKARTRQALVDAAVRLIAEGRGERASIQEITEAADIGFGSFYNHFDSKEVLFRTASEEVLERWGQLIDRACAGLDDPAEVFATSLRISGRLGWTHPDLARFLTGAGLGLLDVSWGLAPRARRDIEAGQAAGRFTGTHPDVALSAAAGGLLGLLRVHQDRPGDIGESAVDQLAAALLRMLGVPARDAGRVATRPLPGIEAW</sequence>
<dbReference type="AlphaFoldDB" id="A0A0H3DAK3"/>
<accession>A0A0H3DAK3</accession>
<name>A0A0H3DAK3_AMYMU</name>
<dbReference type="InterPro" id="IPR050624">
    <property type="entry name" value="HTH-type_Tx_Regulator"/>
</dbReference>
<proteinExistence type="predicted"/>
<dbReference type="EMBL" id="CP002000">
    <property type="protein sequence ID" value="ADJ47118.1"/>
    <property type="molecule type" value="Genomic_DNA"/>
</dbReference>
<keyword evidence="1 2" id="KW-0238">DNA-binding</keyword>
<dbReference type="InterPro" id="IPR009057">
    <property type="entry name" value="Homeodomain-like_sf"/>
</dbReference>
<dbReference type="PATRIC" id="fig|749927.5.peg.5552"/>
<reference evidence="4 5" key="1">
    <citation type="journal article" date="2010" name="Cell Res.">
        <title>Complete genome sequence of the rifamycin SV-producing Amycolatopsis mediterranei U32 revealed its genetic characteristics in phylogeny and metabolism.</title>
        <authorList>
            <person name="Zhao W."/>
            <person name="Zhong Y."/>
            <person name="Yuan H."/>
            <person name="Wang J."/>
            <person name="Zheng H."/>
            <person name="Wang Y."/>
            <person name="Cen X."/>
            <person name="Xu F."/>
            <person name="Bai J."/>
            <person name="Han X."/>
            <person name="Lu G."/>
            <person name="Zhu Y."/>
            <person name="Shao Z."/>
            <person name="Yan H."/>
            <person name="Li C."/>
            <person name="Peng N."/>
            <person name="Zhang Z."/>
            <person name="Zhang Y."/>
            <person name="Lin W."/>
            <person name="Fan Y."/>
            <person name="Qin Z."/>
            <person name="Hu Y."/>
            <person name="Zhu B."/>
            <person name="Wang S."/>
            <person name="Ding X."/>
            <person name="Zhao G.P."/>
        </authorList>
    </citation>
    <scope>NUCLEOTIDE SEQUENCE [LARGE SCALE GENOMIC DNA]</scope>
    <source>
        <strain evidence="5">U-32</strain>
    </source>
</reference>
<evidence type="ECO:0000313" key="4">
    <source>
        <dbReference type="EMBL" id="ADJ47118.1"/>
    </source>
</evidence>
<dbReference type="OrthoDB" id="4541465at2"/>